<reference evidence="3 4" key="1">
    <citation type="submission" date="2018-05" db="EMBL/GenBank/DDBJ databases">
        <title>Genomic Encyclopedia of Type Strains, Phase IV (KMG-IV): sequencing the most valuable type-strain genomes for metagenomic binning, comparative biology and taxonomic classification.</title>
        <authorList>
            <person name="Goeker M."/>
        </authorList>
    </citation>
    <scope>NUCLEOTIDE SEQUENCE [LARGE SCALE GENOMIC DNA]</scope>
    <source>
        <strain evidence="3 4">DSM 6986</strain>
    </source>
</reference>
<proteinExistence type="predicted"/>
<keyword evidence="4" id="KW-1185">Reference proteome</keyword>
<dbReference type="NCBIfam" id="TIGR02675">
    <property type="entry name" value="tape_meas_nterm"/>
    <property type="match status" value="1"/>
</dbReference>
<dbReference type="STRING" id="1192868.GCA_000304395_00975"/>
<evidence type="ECO:0000313" key="3">
    <source>
        <dbReference type="EMBL" id="PWJ80646.1"/>
    </source>
</evidence>
<comment type="caution">
    <text evidence="3">The sequence shown here is derived from an EMBL/GenBank/DDBJ whole genome shotgun (WGS) entry which is preliminary data.</text>
</comment>
<dbReference type="InterPro" id="IPR013491">
    <property type="entry name" value="Tape_meas_N"/>
</dbReference>
<evidence type="ECO:0000259" key="2">
    <source>
        <dbReference type="Pfam" id="PF20155"/>
    </source>
</evidence>
<organism evidence="3 4">
    <name type="scientific">Pseudaminobacter salicylatoxidans</name>
    <dbReference type="NCBI Taxonomy" id="93369"/>
    <lineage>
        <taxon>Bacteria</taxon>
        <taxon>Pseudomonadati</taxon>
        <taxon>Pseudomonadota</taxon>
        <taxon>Alphaproteobacteria</taxon>
        <taxon>Hyphomicrobiales</taxon>
        <taxon>Phyllobacteriaceae</taxon>
        <taxon>Pseudaminobacter</taxon>
    </lineage>
</organism>
<dbReference type="EMBL" id="QGGG01000012">
    <property type="protein sequence ID" value="PWJ80646.1"/>
    <property type="molecule type" value="Genomic_DNA"/>
</dbReference>
<dbReference type="Pfam" id="PF20155">
    <property type="entry name" value="TMP_3"/>
    <property type="match status" value="1"/>
</dbReference>
<dbReference type="OrthoDB" id="38641at2"/>
<sequence>MDLAQLGLAVDSREVVDASRDLERIRAAAAKAEKAADSFGAHTEAAGRRAAAANDNSARSADRAAKAYGGYSKAATLAARAIGAVVGAAAGAALIHFADTWSDLDARVGLAIGSMDASGVVLERIGQVARRTYSSLELSAESFIQNSTVLKELGRSTKEQLDYTEALNLALVVSGAKAERAASVQDALSRAMALGALRGNELDTVLKSGGRVAEVLAEELGIGVNQLRSFGTAGKITGDVIYNALTKRLTQLQEEAEKMPATIGDGLLLIRNALLQFVGGVDQAVGASETFAAGLIIVADNIGRIVTYGATAVAMYGSYYVAAFVAAQVATMGLTGALALLRAALIRTGIGAVIVLAGELVYQFGRLVDATGGWADAFREASRRTEILLDAVVWAFRAAGDSIQAVWAGAMADILRSTEATFGGILRMLGVSAEAMAGSIASLENRATNLGEAAKSSAIIAAEQFKIAFADLPKPHAPDLPGGGGGLGAAASGLDKAGKAAQRAADAYKKIVENARQFIAEQELEARVVGMSEEAANRLRYEQEMLNKAANDNINLTAAQRAEIAGLAQQMSAAEAATKRLQEAYDFAKETTKGFVSDLRQGLEQGKGFWESFANAARNAINKIIDKLLNDLIDAIFQVNGAATGSSSGGFLGAIFGGIGKLFGFANGGYTGRGAKYQPAGIVHRGEYVFSKRATDRIGIGALDQLHRYGKGYAGGGHVAPARLHSAANTSGPSADTVRIVLRDDSGRMAEIADQRIQTASGTIVQVSVQQSTKAVKSQMPGMLAEAQARKM</sequence>
<evidence type="ECO:0000313" key="4">
    <source>
        <dbReference type="Proteomes" id="UP000245396"/>
    </source>
</evidence>
<name>A0A316BZY4_PSESE</name>
<gene>
    <name evidence="3" type="ORF">C7441_112188</name>
</gene>
<accession>A0A316BZY4</accession>
<dbReference type="AlphaFoldDB" id="A0A316BZY4"/>
<dbReference type="Proteomes" id="UP000245396">
    <property type="component" value="Unassembled WGS sequence"/>
</dbReference>
<dbReference type="RefSeq" id="WP_109613909.1">
    <property type="nucleotide sequence ID" value="NZ_QGGG01000012.1"/>
</dbReference>
<feature type="domain" description="Tape measure protein N-terminal" evidence="2">
    <location>
        <begin position="94"/>
        <end position="283"/>
    </location>
</feature>
<protein>
    <submittedName>
        <fullName evidence="3">Lambda family phage tail tape measure protein</fullName>
    </submittedName>
</protein>
<feature type="coiled-coil region" evidence="1">
    <location>
        <begin position="564"/>
        <end position="591"/>
    </location>
</feature>
<keyword evidence="1" id="KW-0175">Coiled coil</keyword>
<evidence type="ECO:0000256" key="1">
    <source>
        <dbReference type="SAM" id="Coils"/>
    </source>
</evidence>